<feature type="compositionally biased region" description="Polar residues" evidence="1">
    <location>
        <begin position="131"/>
        <end position="147"/>
    </location>
</feature>
<dbReference type="HOGENOM" id="CLU_1152173_0_0_1"/>
<feature type="compositionally biased region" description="Low complexity" evidence="1">
    <location>
        <begin position="77"/>
        <end position="87"/>
    </location>
</feature>
<accession>A0A0C3E8P4</accession>
<feature type="region of interest" description="Disordered" evidence="1">
    <location>
        <begin position="1"/>
        <end position="172"/>
    </location>
</feature>
<reference evidence="2 3" key="1">
    <citation type="submission" date="2014-04" db="EMBL/GenBank/DDBJ databases">
        <authorList>
            <consortium name="DOE Joint Genome Institute"/>
            <person name="Kuo A."/>
            <person name="Kohler A."/>
            <person name="Nagy L.G."/>
            <person name="Floudas D."/>
            <person name="Copeland A."/>
            <person name="Barry K.W."/>
            <person name="Cichocki N."/>
            <person name="Veneault-Fourrey C."/>
            <person name="LaButti K."/>
            <person name="Lindquist E.A."/>
            <person name="Lipzen A."/>
            <person name="Lundell T."/>
            <person name="Morin E."/>
            <person name="Murat C."/>
            <person name="Sun H."/>
            <person name="Tunlid A."/>
            <person name="Henrissat B."/>
            <person name="Grigoriev I.V."/>
            <person name="Hibbett D.S."/>
            <person name="Martin F."/>
            <person name="Nordberg H.P."/>
            <person name="Cantor M.N."/>
            <person name="Hua S.X."/>
        </authorList>
    </citation>
    <scope>NUCLEOTIDE SEQUENCE [LARGE SCALE GENOMIC DNA]</scope>
    <source>
        <strain evidence="2 3">Foug A</strain>
    </source>
</reference>
<name>A0A0C3E8P4_9AGAM</name>
<feature type="compositionally biased region" description="Basic and acidic residues" evidence="1">
    <location>
        <begin position="8"/>
        <end position="20"/>
    </location>
</feature>
<dbReference type="Proteomes" id="UP000053989">
    <property type="component" value="Unassembled WGS sequence"/>
</dbReference>
<organism evidence="2 3">
    <name type="scientific">Scleroderma citrinum Foug A</name>
    <dbReference type="NCBI Taxonomy" id="1036808"/>
    <lineage>
        <taxon>Eukaryota</taxon>
        <taxon>Fungi</taxon>
        <taxon>Dikarya</taxon>
        <taxon>Basidiomycota</taxon>
        <taxon>Agaricomycotina</taxon>
        <taxon>Agaricomycetes</taxon>
        <taxon>Agaricomycetidae</taxon>
        <taxon>Boletales</taxon>
        <taxon>Sclerodermatineae</taxon>
        <taxon>Sclerodermataceae</taxon>
        <taxon>Scleroderma</taxon>
    </lineage>
</organism>
<protein>
    <submittedName>
        <fullName evidence="2">Uncharacterized protein</fullName>
    </submittedName>
</protein>
<keyword evidence="3" id="KW-1185">Reference proteome</keyword>
<sequence>MGSLSDSTRNRRESHTKPKEVQPLFTTKTLDFDRKRLPQPPRKKRTRPAPVTPALSFDPKQNRIRSGRQDPAPPTPTSSCITPSDSSNGGSYEEPSAFTFSGAPQEAHYAFQHQPVYDSAPHKRPRVFSGPTHSYSGTSSTEMNSNLAEYDSPLSCTSSSSPATSDQSPTHFSDNVGCDGFNCQLQPTPEVLCPSYSYSNAAYGGVSNETQLYTRDPGVLPYPIPYHEPNYAGVTPNTAPPRNWPPPS</sequence>
<dbReference type="EMBL" id="KN822007">
    <property type="protein sequence ID" value="KIM69090.1"/>
    <property type="molecule type" value="Genomic_DNA"/>
</dbReference>
<dbReference type="InParanoid" id="A0A0C3E8P4"/>
<dbReference type="OrthoDB" id="2657890at2759"/>
<proteinExistence type="predicted"/>
<evidence type="ECO:0000256" key="1">
    <source>
        <dbReference type="SAM" id="MobiDB-lite"/>
    </source>
</evidence>
<feature type="compositionally biased region" description="Pro residues" evidence="1">
    <location>
        <begin position="238"/>
        <end position="248"/>
    </location>
</feature>
<gene>
    <name evidence="2" type="ORF">SCLCIDRAFT_19743</name>
</gene>
<feature type="region of interest" description="Disordered" evidence="1">
    <location>
        <begin position="229"/>
        <end position="248"/>
    </location>
</feature>
<dbReference type="AlphaFoldDB" id="A0A0C3E8P4"/>
<reference evidence="3" key="2">
    <citation type="submission" date="2015-01" db="EMBL/GenBank/DDBJ databases">
        <title>Evolutionary Origins and Diversification of the Mycorrhizal Mutualists.</title>
        <authorList>
            <consortium name="DOE Joint Genome Institute"/>
            <consortium name="Mycorrhizal Genomics Consortium"/>
            <person name="Kohler A."/>
            <person name="Kuo A."/>
            <person name="Nagy L.G."/>
            <person name="Floudas D."/>
            <person name="Copeland A."/>
            <person name="Barry K.W."/>
            <person name="Cichocki N."/>
            <person name="Veneault-Fourrey C."/>
            <person name="LaButti K."/>
            <person name="Lindquist E.A."/>
            <person name="Lipzen A."/>
            <person name="Lundell T."/>
            <person name="Morin E."/>
            <person name="Murat C."/>
            <person name="Riley R."/>
            <person name="Ohm R."/>
            <person name="Sun H."/>
            <person name="Tunlid A."/>
            <person name="Henrissat B."/>
            <person name="Grigoriev I.V."/>
            <person name="Hibbett D.S."/>
            <person name="Martin F."/>
        </authorList>
    </citation>
    <scope>NUCLEOTIDE SEQUENCE [LARGE SCALE GENOMIC DNA]</scope>
    <source>
        <strain evidence="3">Foug A</strain>
    </source>
</reference>
<evidence type="ECO:0000313" key="3">
    <source>
        <dbReference type="Proteomes" id="UP000053989"/>
    </source>
</evidence>
<feature type="compositionally biased region" description="Low complexity" evidence="1">
    <location>
        <begin position="152"/>
        <end position="170"/>
    </location>
</feature>
<evidence type="ECO:0000313" key="2">
    <source>
        <dbReference type="EMBL" id="KIM69090.1"/>
    </source>
</evidence>